<dbReference type="Pfam" id="PF00485">
    <property type="entry name" value="PRK"/>
    <property type="match status" value="1"/>
</dbReference>
<evidence type="ECO:0000313" key="3">
    <source>
        <dbReference type="Proteomes" id="UP000198885"/>
    </source>
</evidence>
<name>A0A1H9Q6E6_9RHOB</name>
<evidence type="ECO:0000259" key="1">
    <source>
        <dbReference type="Pfam" id="PF00485"/>
    </source>
</evidence>
<dbReference type="GO" id="GO:0005524">
    <property type="term" value="F:ATP binding"/>
    <property type="evidence" value="ECO:0007669"/>
    <property type="project" value="InterPro"/>
</dbReference>
<dbReference type="RefSeq" id="WP_092687750.1">
    <property type="nucleotide sequence ID" value="NZ_FOGU01000001.1"/>
</dbReference>
<evidence type="ECO:0000313" key="2">
    <source>
        <dbReference type="EMBL" id="SER56031.1"/>
    </source>
</evidence>
<dbReference type="AlphaFoldDB" id="A0A1H9Q6E6"/>
<keyword evidence="3" id="KW-1185">Reference proteome</keyword>
<dbReference type="STRING" id="641238.SAMN04490244_101482"/>
<keyword evidence="2" id="KW-0418">Kinase</keyword>
<organism evidence="2 3">
    <name type="scientific">Tranquillimonas rosea</name>
    <dbReference type="NCBI Taxonomy" id="641238"/>
    <lineage>
        <taxon>Bacteria</taxon>
        <taxon>Pseudomonadati</taxon>
        <taxon>Pseudomonadota</taxon>
        <taxon>Alphaproteobacteria</taxon>
        <taxon>Rhodobacterales</taxon>
        <taxon>Roseobacteraceae</taxon>
        <taxon>Tranquillimonas</taxon>
    </lineage>
</organism>
<dbReference type="PANTHER" id="PTHR10285">
    <property type="entry name" value="URIDINE KINASE"/>
    <property type="match status" value="1"/>
</dbReference>
<dbReference type="InterPro" id="IPR027417">
    <property type="entry name" value="P-loop_NTPase"/>
</dbReference>
<dbReference type="SUPFAM" id="SSF52540">
    <property type="entry name" value="P-loop containing nucleoside triphosphate hydrolases"/>
    <property type="match status" value="1"/>
</dbReference>
<gene>
    <name evidence="2" type="ORF">SAMN04490244_101482</name>
</gene>
<accession>A0A1H9Q6E6</accession>
<dbReference type="OrthoDB" id="1550976at2"/>
<protein>
    <submittedName>
        <fullName evidence="2">Phosphoribulokinase / Uridine kinase family protein</fullName>
    </submittedName>
</protein>
<dbReference type="GO" id="GO:0016301">
    <property type="term" value="F:kinase activity"/>
    <property type="evidence" value="ECO:0007669"/>
    <property type="project" value="UniProtKB-KW"/>
</dbReference>
<dbReference type="Gene3D" id="3.40.50.300">
    <property type="entry name" value="P-loop containing nucleotide triphosphate hydrolases"/>
    <property type="match status" value="1"/>
</dbReference>
<keyword evidence="2" id="KW-0808">Transferase</keyword>
<sequence>MTCETVYADATDPVHLAATRIAALAEGRARLLVAVAGPPASGKSTIAARIADALDDAVAVPMDGYHLDNETLSARGLLARKGAPETFDADGFITAMRVLKTGERTALPAFDRAADATVPDAIEVPAEARIVVVEGNYLCLDAAPWRELHSLWDYRIALDVPIEELRRRLTERWLEHGHTHEDAVRRAEANDLPNARRVMDEALPVDLRIVG</sequence>
<dbReference type="InterPro" id="IPR006083">
    <property type="entry name" value="PRK/URK"/>
</dbReference>
<feature type="domain" description="Phosphoribulokinase/uridine kinase" evidence="1">
    <location>
        <begin position="33"/>
        <end position="187"/>
    </location>
</feature>
<dbReference type="EMBL" id="FOGU01000001">
    <property type="protein sequence ID" value="SER56031.1"/>
    <property type="molecule type" value="Genomic_DNA"/>
</dbReference>
<reference evidence="2 3" key="1">
    <citation type="submission" date="2016-10" db="EMBL/GenBank/DDBJ databases">
        <authorList>
            <person name="de Groot N.N."/>
        </authorList>
    </citation>
    <scope>NUCLEOTIDE SEQUENCE [LARGE SCALE GENOMIC DNA]</scope>
    <source>
        <strain evidence="2 3">DSM 23042</strain>
    </source>
</reference>
<dbReference type="Proteomes" id="UP000198885">
    <property type="component" value="Unassembled WGS sequence"/>
</dbReference>
<proteinExistence type="predicted"/>